<evidence type="ECO:0008006" key="4">
    <source>
        <dbReference type="Google" id="ProtNLM"/>
    </source>
</evidence>
<protein>
    <recommendedName>
        <fullName evidence="4">TonB C-terminal domain-containing protein</fullName>
    </recommendedName>
</protein>
<keyword evidence="3" id="KW-1185">Reference proteome</keyword>
<evidence type="ECO:0000256" key="1">
    <source>
        <dbReference type="SAM" id="Phobius"/>
    </source>
</evidence>
<organism evidence="2 3">
    <name type="scientific">Myroides marinus</name>
    <dbReference type="NCBI Taxonomy" id="703342"/>
    <lineage>
        <taxon>Bacteria</taxon>
        <taxon>Pseudomonadati</taxon>
        <taxon>Bacteroidota</taxon>
        <taxon>Flavobacteriia</taxon>
        <taxon>Flavobacteriales</taxon>
        <taxon>Flavobacteriaceae</taxon>
        <taxon>Myroides</taxon>
    </lineage>
</organism>
<dbReference type="AlphaFoldDB" id="A0A163X6U8"/>
<reference evidence="2 3" key="1">
    <citation type="submission" date="2016-01" db="EMBL/GenBank/DDBJ databases">
        <title>Whole genome sequencing of Myroides marinus L41.</title>
        <authorList>
            <person name="Hong K.W."/>
        </authorList>
    </citation>
    <scope>NUCLEOTIDE SEQUENCE [LARGE SCALE GENOMIC DNA]</scope>
    <source>
        <strain evidence="2 3">L41</strain>
    </source>
</reference>
<keyword evidence="1" id="KW-0472">Membrane</keyword>
<evidence type="ECO:0000313" key="2">
    <source>
        <dbReference type="EMBL" id="KZE77401.1"/>
    </source>
</evidence>
<name>A0A163X6U8_9FLAO</name>
<feature type="transmembrane region" description="Helical" evidence="1">
    <location>
        <begin position="22"/>
        <end position="44"/>
    </location>
</feature>
<dbReference type="OrthoDB" id="9814002at2"/>
<keyword evidence="1" id="KW-1133">Transmembrane helix</keyword>
<gene>
    <name evidence="2" type="ORF">AV926_01345</name>
</gene>
<dbReference type="Proteomes" id="UP000076630">
    <property type="component" value="Unassembled WGS sequence"/>
</dbReference>
<keyword evidence="1" id="KW-0812">Transmembrane</keyword>
<sequence>MNTINQYNNHNPFHPKQSDGEIMLIALFGGMLLCLGIVVGSNLFNSFLENDSFDDYIFRCSFGSEDKDLEEEKLVNTINATYIVSFNELDYVPLEEIPLGFNDEGPHVKTYNQLPADITQEGFVDGNTIVYEPIEVADVFKYEADCILKGAVISTSEENNLILCGEGGCMTTISLYSESAKPYEGEEDFTTNLINILNLDNYLNSGEQYRFDVNFTVNRYGYLVDIVVVGTQGYLPSHVKKRIVQKIQTLPKWEPATQNSRYVAMKFKLPIVVNVQ</sequence>
<dbReference type="RefSeq" id="WP_038987074.1">
    <property type="nucleotide sequence ID" value="NZ_JWJO01000039.1"/>
</dbReference>
<accession>A0A163X6U8</accession>
<evidence type="ECO:0000313" key="3">
    <source>
        <dbReference type="Proteomes" id="UP000076630"/>
    </source>
</evidence>
<comment type="caution">
    <text evidence="2">The sequence shown here is derived from an EMBL/GenBank/DDBJ whole genome shotgun (WGS) entry which is preliminary data.</text>
</comment>
<dbReference type="EMBL" id="LQNU01000072">
    <property type="protein sequence ID" value="KZE77401.1"/>
    <property type="molecule type" value="Genomic_DNA"/>
</dbReference>
<proteinExistence type="predicted"/>